<accession>A0A0F8YP35</accession>
<comment type="caution">
    <text evidence="2">The sequence shown here is derived from an EMBL/GenBank/DDBJ whole genome shotgun (WGS) entry which is preliminary data.</text>
</comment>
<feature type="non-terminal residue" evidence="2">
    <location>
        <position position="411"/>
    </location>
</feature>
<dbReference type="AlphaFoldDB" id="A0A0F8YP35"/>
<dbReference type="InterPro" id="IPR016024">
    <property type="entry name" value="ARM-type_fold"/>
</dbReference>
<proteinExistence type="predicted"/>
<dbReference type="Gene3D" id="3.40.50.720">
    <property type="entry name" value="NAD(P)-binding Rossmann-like Domain"/>
    <property type="match status" value="1"/>
</dbReference>
<protein>
    <recommendedName>
        <fullName evidence="1">Quinate/shikimate 5-dehydrogenase/glutamyl-tRNA reductase domain-containing protein</fullName>
    </recommendedName>
</protein>
<dbReference type="InterPro" id="IPR006151">
    <property type="entry name" value="Shikm_DH/Glu-tRNA_Rdtase"/>
</dbReference>
<sequence>HIILEQIGGEGQEKLLASKVLIVGAGETAVLTAKSLAQQGVESVFVANRHYDKAIDRAGRFGADARTGPQLDRYAVISLAGARGSGTLAGRLTWLHQLLLSGRDNPHVRRGAELAAGDASAEVRAAAATFAGRLGDDRALSALLADRDASVRASAALAAGVADRKACTETVAALLQPTRTDQERVAAAYALGRLDPERYAGQIGVAIGAAMADGNMVHLDQLLCALGPLAKPEAVRIVQDVLDKCRRRKRAPPAMALVAAGELGMDQARPLIASTIEEMIRRRDEMTMGEAMTLAAAVNAAGRLKMPAELFVKVISKLWHPGTSTAMILAVEALAGHSPPVKDADVLALLRTASRDSRMPVPAAAAAVASHGLASVTRVTGQTIRFRVRITVRRAVRLAIRAIAAGSDAST</sequence>
<reference evidence="2" key="1">
    <citation type="journal article" date="2015" name="Nature">
        <title>Complex archaea that bridge the gap between prokaryotes and eukaryotes.</title>
        <authorList>
            <person name="Spang A."/>
            <person name="Saw J.H."/>
            <person name="Jorgensen S.L."/>
            <person name="Zaremba-Niedzwiedzka K."/>
            <person name="Martijn J."/>
            <person name="Lind A.E."/>
            <person name="van Eijk R."/>
            <person name="Schleper C."/>
            <person name="Guy L."/>
            <person name="Ettema T.J."/>
        </authorList>
    </citation>
    <scope>NUCLEOTIDE SEQUENCE</scope>
</reference>
<organism evidence="2">
    <name type="scientific">marine sediment metagenome</name>
    <dbReference type="NCBI Taxonomy" id="412755"/>
    <lineage>
        <taxon>unclassified sequences</taxon>
        <taxon>metagenomes</taxon>
        <taxon>ecological metagenomes</taxon>
    </lineage>
</organism>
<dbReference type="Gene3D" id="1.25.10.10">
    <property type="entry name" value="Leucine-rich Repeat Variant"/>
    <property type="match status" value="1"/>
</dbReference>
<name>A0A0F8YP35_9ZZZZ</name>
<dbReference type="SUPFAM" id="SSF51735">
    <property type="entry name" value="NAD(P)-binding Rossmann-fold domains"/>
    <property type="match status" value="1"/>
</dbReference>
<dbReference type="SUPFAM" id="SSF48371">
    <property type="entry name" value="ARM repeat"/>
    <property type="match status" value="1"/>
</dbReference>
<feature type="non-terminal residue" evidence="2">
    <location>
        <position position="1"/>
    </location>
</feature>
<dbReference type="EMBL" id="LAZR01052336">
    <property type="protein sequence ID" value="KKK83193.1"/>
    <property type="molecule type" value="Genomic_DNA"/>
</dbReference>
<evidence type="ECO:0000259" key="1">
    <source>
        <dbReference type="Pfam" id="PF01488"/>
    </source>
</evidence>
<feature type="domain" description="Quinate/shikimate 5-dehydrogenase/glutamyl-tRNA reductase" evidence="1">
    <location>
        <begin position="14"/>
        <end position="64"/>
    </location>
</feature>
<dbReference type="InterPro" id="IPR011989">
    <property type="entry name" value="ARM-like"/>
</dbReference>
<gene>
    <name evidence="2" type="ORF">LCGC14_2795840</name>
</gene>
<dbReference type="InterPro" id="IPR036291">
    <property type="entry name" value="NAD(P)-bd_dom_sf"/>
</dbReference>
<evidence type="ECO:0000313" key="2">
    <source>
        <dbReference type="EMBL" id="KKK83193.1"/>
    </source>
</evidence>
<dbReference type="Pfam" id="PF01488">
    <property type="entry name" value="Shikimate_DH"/>
    <property type="match status" value="1"/>
</dbReference>